<accession>A0AAV4V834</accession>
<dbReference type="EMBL" id="BPLR01014041">
    <property type="protein sequence ID" value="GIY65868.1"/>
    <property type="molecule type" value="Genomic_DNA"/>
</dbReference>
<evidence type="ECO:0000313" key="1">
    <source>
        <dbReference type="EMBL" id="GIY65868.1"/>
    </source>
</evidence>
<protein>
    <submittedName>
        <fullName evidence="1">Uncharacterized protein</fullName>
    </submittedName>
</protein>
<sequence length="72" mass="8176">MDSVERASYWRKKRGPLTCVLLPENFADVQNSQPFEDSSVPSRLADVPAETSTLRGNRTSKECHKAIFALHW</sequence>
<keyword evidence="2" id="KW-1185">Reference proteome</keyword>
<comment type="caution">
    <text evidence="1">The sequence shown here is derived from an EMBL/GenBank/DDBJ whole genome shotgun (WGS) entry which is preliminary data.</text>
</comment>
<dbReference type="Proteomes" id="UP001054945">
    <property type="component" value="Unassembled WGS sequence"/>
</dbReference>
<gene>
    <name evidence="1" type="ORF">CEXT_636031</name>
</gene>
<dbReference type="AlphaFoldDB" id="A0AAV4V834"/>
<proteinExistence type="predicted"/>
<evidence type="ECO:0000313" key="2">
    <source>
        <dbReference type="Proteomes" id="UP001054945"/>
    </source>
</evidence>
<name>A0AAV4V834_CAEEX</name>
<organism evidence="1 2">
    <name type="scientific">Caerostris extrusa</name>
    <name type="common">Bark spider</name>
    <name type="synonym">Caerostris bankana</name>
    <dbReference type="NCBI Taxonomy" id="172846"/>
    <lineage>
        <taxon>Eukaryota</taxon>
        <taxon>Metazoa</taxon>
        <taxon>Ecdysozoa</taxon>
        <taxon>Arthropoda</taxon>
        <taxon>Chelicerata</taxon>
        <taxon>Arachnida</taxon>
        <taxon>Araneae</taxon>
        <taxon>Araneomorphae</taxon>
        <taxon>Entelegynae</taxon>
        <taxon>Araneoidea</taxon>
        <taxon>Araneidae</taxon>
        <taxon>Caerostris</taxon>
    </lineage>
</organism>
<reference evidence="1 2" key="1">
    <citation type="submission" date="2021-06" db="EMBL/GenBank/DDBJ databases">
        <title>Caerostris extrusa draft genome.</title>
        <authorList>
            <person name="Kono N."/>
            <person name="Arakawa K."/>
        </authorList>
    </citation>
    <scope>NUCLEOTIDE SEQUENCE [LARGE SCALE GENOMIC DNA]</scope>
</reference>